<proteinExistence type="predicted"/>
<dbReference type="InterPro" id="IPR036397">
    <property type="entry name" value="RNaseH_sf"/>
</dbReference>
<dbReference type="EMBL" id="JAIWYP010000004">
    <property type="protein sequence ID" value="KAH3841751.1"/>
    <property type="molecule type" value="Genomic_DNA"/>
</dbReference>
<accession>A0A9D4KMG0</accession>
<keyword evidence="2" id="KW-1185">Reference proteome</keyword>
<evidence type="ECO:0000313" key="1">
    <source>
        <dbReference type="EMBL" id="KAH3841751.1"/>
    </source>
</evidence>
<organism evidence="1 2">
    <name type="scientific">Dreissena polymorpha</name>
    <name type="common">Zebra mussel</name>
    <name type="synonym">Mytilus polymorpha</name>
    <dbReference type="NCBI Taxonomy" id="45954"/>
    <lineage>
        <taxon>Eukaryota</taxon>
        <taxon>Metazoa</taxon>
        <taxon>Spiralia</taxon>
        <taxon>Lophotrochozoa</taxon>
        <taxon>Mollusca</taxon>
        <taxon>Bivalvia</taxon>
        <taxon>Autobranchia</taxon>
        <taxon>Heteroconchia</taxon>
        <taxon>Euheterodonta</taxon>
        <taxon>Imparidentia</taxon>
        <taxon>Neoheterodontei</taxon>
        <taxon>Myida</taxon>
        <taxon>Dreissenoidea</taxon>
        <taxon>Dreissenidae</taxon>
        <taxon>Dreissena</taxon>
    </lineage>
</organism>
<protein>
    <recommendedName>
        <fullName evidence="3">Histone-lysine N-methyltransferase SETMAR</fullName>
    </recommendedName>
</protein>
<name>A0A9D4KMG0_DREPO</name>
<reference evidence="1" key="1">
    <citation type="journal article" date="2019" name="bioRxiv">
        <title>The Genome of the Zebra Mussel, Dreissena polymorpha: A Resource for Invasive Species Research.</title>
        <authorList>
            <person name="McCartney M.A."/>
            <person name="Auch B."/>
            <person name="Kono T."/>
            <person name="Mallez S."/>
            <person name="Zhang Y."/>
            <person name="Obille A."/>
            <person name="Becker A."/>
            <person name="Abrahante J.E."/>
            <person name="Garbe J."/>
            <person name="Badalamenti J.P."/>
            <person name="Herman A."/>
            <person name="Mangelson H."/>
            <person name="Liachko I."/>
            <person name="Sullivan S."/>
            <person name="Sone E.D."/>
            <person name="Koren S."/>
            <person name="Silverstein K.A.T."/>
            <person name="Beckman K.B."/>
            <person name="Gohl D.M."/>
        </authorList>
    </citation>
    <scope>NUCLEOTIDE SEQUENCE</scope>
    <source>
        <strain evidence="1">Duluth1</strain>
        <tissue evidence="1">Whole animal</tissue>
    </source>
</reference>
<gene>
    <name evidence="1" type="ORF">DPMN_115229</name>
</gene>
<reference evidence="1" key="2">
    <citation type="submission" date="2020-11" db="EMBL/GenBank/DDBJ databases">
        <authorList>
            <person name="McCartney M.A."/>
            <person name="Auch B."/>
            <person name="Kono T."/>
            <person name="Mallez S."/>
            <person name="Becker A."/>
            <person name="Gohl D.M."/>
            <person name="Silverstein K.A.T."/>
            <person name="Koren S."/>
            <person name="Bechman K.B."/>
            <person name="Herman A."/>
            <person name="Abrahante J.E."/>
            <person name="Garbe J."/>
        </authorList>
    </citation>
    <scope>NUCLEOTIDE SEQUENCE</scope>
    <source>
        <strain evidence="1">Duluth1</strain>
        <tissue evidence="1">Whole animal</tissue>
    </source>
</reference>
<dbReference type="Proteomes" id="UP000828390">
    <property type="component" value="Unassembled WGS sequence"/>
</dbReference>
<evidence type="ECO:0008006" key="3">
    <source>
        <dbReference type="Google" id="ProtNLM"/>
    </source>
</evidence>
<evidence type="ECO:0000313" key="2">
    <source>
        <dbReference type="Proteomes" id="UP000828390"/>
    </source>
</evidence>
<dbReference type="Gene3D" id="3.30.420.10">
    <property type="entry name" value="Ribonuclease H-like superfamily/Ribonuclease H"/>
    <property type="match status" value="1"/>
</dbReference>
<dbReference type="AlphaFoldDB" id="A0A9D4KMG0"/>
<dbReference type="GO" id="GO:0003676">
    <property type="term" value="F:nucleic acid binding"/>
    <property type="evidence" value="ECO:0007669"/>
    <property type="project" value="InterPro"/>
</dbReference>
<comment type="caution">
    <text evidence="1">The sequence shown here is derived from an EMBL/GenBank/DDBJ whole genome shotgun (WGS) entry which is preliminary data.</text>
</comment>
<sequence length="88" mass="10193">MLLGKRPTIDASAVILHHDNASAHSSQSTELEIDVIEFQLLSHHPKSPEFFPYDFRFFPEVKSQWRVFFFGSKQALTVESWRIVSCLI</sequence>